<feature type="domain" description="HNH nuclease" evidence="1">
    <location>
        <begin position="151"/>
        <end position="203"/>
    </location>
</feature>
<dbReference type="PATRIC" id="fig|1218507.3.peg.1851"/>
<keyword evidence="2" id="KW-0540">Nuclease</keyword>
<dbReference type="AlphaFoldDB" id="A0A0F4LB02"/>
<name>A0A0F4LB02_9LACO</name>
<dbReference type="Proteomes" id="UP000033531">
    <property type="component" value="Unassembled WGS sequence"/>
</dbReference>
<proteinExistence type="predicted"/>
<dbReference type="SMART" id="SM00507">
    <property type="entry name" value="HNHc"/>
    <property type="match status" value="1"/>
</dbReference>
<organism evidence="2 3">
    <name type="scientific">Lactobacillus melliventris</name>
    <dbReference type="NCBI Taxonomy" id="1218507"/>
    <lineage>
        <taxon>Bacteria</taxon>
        <taxon>Bacillati</taxon>
        <taxon>Bacillota</taxon>
        <taxon>Bacilli</taxon>
        <taxon>Lactobacillales</taxon>
        <taxon>Lactobacillaceae</taxon>
        <taxon>Lactobacillus</taxon>
    </lineage>
</organism>
<dbReference type="Gene3D" id="1.10.30.50">
    <property type="match status" value="1"/>
</dbReference>
<dbReference type="Pfam" id="PF01844">
    <property type="entry name" value="HNH"/>
    <property type="match status" value="1"/>
</dbReference>
<reference evidence="2 3" key="1">
    <citation type="submission" date="2015-01" db="EMBL/GenBank/DDBJ databases">
        <title>Comparative genomics of the lactic acid bacteria isolated from the honey bee gut.</title>
        <authorList>
            <person name="Ellegaard K.M."/>
            <person name="Tamarit D."/>
            <person name="Javelind E."/>
            <person name="Olofsson T."/>
            <person name="Andersson S.G."/>
            <person name="Vasquez A."/>
        </authorList>
    </citation>
    <scope>NUCLEOTIDE SEQUENCE [LARGE SCALE GENOMIC DNA]</scope>
    <source>
        <strain evidence="2 3">Hma8</strain>
    </source>
</reference>
<dbReference type="RefSeq" id="WP_046325579.1">
    <property type="nucleotide sequence ID" value="NZ_JBHTMT010000004.1"/>
</dbReference>
<accession>A0A0F4LB02</accession>
<dbReference type="CDD" id="cd00085">
    <property type="entry name" value="HNHc"/>
    <property type="match status" value="1"/>
</dbReference>
<dbReference type="GO" id="GO:0004519">
    <property type="term" value="F:endonuclease activity"/>
    <property type="evidence" value="ECO:0007669"/>
    <property type="project" value="UniProtKB-KW"/>
</dbReference>
<dbReference type="InterPro" id="IPR002711">
    <property type="entry name" value="HNH"/>
</dbReference>
<keyword evidence="2" id="KW-0255">Endonuclease</keyword>
<dbReference type="EMBL" id="JXLI01000013">
    <property type="protein sequence ID" value="KJY55805.1"/>
    <property type="molecule type" value="Genomic_DNA"/>
</dbReference>
<dbReference type="GO" id="GO:0003676">
    <property type="term" value="F:nucleic acid binding"/>
    <property type="evidence" value="ECO:0007669"/>
    <property type="project" value="InterPro"/>
</dbReference>
<comment type="caution">
    <text evidence="2">The sequence shown here is derived from an EMBL/GenBank/DDBJ whole genome shotgun (WGS) entry which is preliminary data.</text>
</comment>
<evidence type="ECO:0000313" key="3">
    <source>
        <dbReference type="Proteomes" id="UP000033531"/>
    </source>
</evidence>
<dbReference type="GO" id="GO:0008270">
    <property type="term" value="F:zinc ion binding"/>
    <property type="evidence" value="ECO:0007669"/>
    <property type="project" value="InterPro"/>
</dbReference>
<sequence length="329" mass="38293">MIQCNKKINLLHKLRNMSFSSLPCSKIKEINDIDLTKFNAIGYMGRNSSYLYSTHNGEILCTKSSKSQTASHVKQVFEDIQDFSTKADCKLLIVVEEDYVLKDMQKADFENQNTILNRMKENGCKIIGAAEYHSRFGFKVPNNTPPLNEQEKRIVYYLYDRKCVYCGKCLCFTDSQIDHIVPKKEGGNDYYKNWALVCEPCNEKKSNRIFGDPEECIGEKGKNYIRRLSECYHFYKAKIDNDERYILVREQKNFGFRKYFTMYKKVDNKYLNMDNKNGGYQFIINTVNKDNLEKIKENGNEISGKEIENALDPKGTDMCGTSKIDNWLS</sequence>
<protein>
    <submittedName>
        <fullName evidence="2">HNH endonuclease</fullName>
    </submittedName>
</protein>
<dbReference type="InterPro" id="IPR003615">
    <property type="entry name" value="HNH_nuc"/>
</dbReference>
<keyword evidence="2" id="KW-0378">Hydrolase</keyword>
<gene>
    <name evidence="2" type="ORF">JF74_16570</name>
</gene>
<dbReference type="OrthoDB" id="9757607at2"/>
<evidence type="ECO:0000259" key="1">
    <source>
        <dbReference type="SMART" id="SM00507"/>
    </source>
</evidence>
<evidence type="ECO:0000313" key="2">
    <source>
        <dbReference type="EMBL" id="KJY55805.1"/>
    </source>
</evidence>
<dbReference type="HOGENOM" id="CLU_803606_0_0_9"/>